<reference evidence="4" key="1">
    <citation type="submission" date="2021-02" db="EMBL/GenBank/DDBJ databases">
        <authorList>
            <person name="Nowell W R."/>
        </authorList>
    </citation>
    <scope>NUCLEOTIDE SEQUENCE</scope>
</reference>
<protein>
    <recommendedName>
        <fullName evidence="3">CUB domain-containing protein</fullName>
    </recommendedName>
</protein>
<evidence type="ECO:0000313" key="4">
    <source>
        <dbReference type="EMBL" id="CAF5089790.1"/>
    </source>
</evidence>
<comment type="caution">
    <text evidence="2">Lacks conserved residue(s) required for the propagation of feature annotation.</text>
</comment>
<comment type="caution">
    <text evidence="4">The sequence shown here is derived from an EMBL/GenBank/DDBJ whole genome shotgun (WGS) entry which is preliminary data.</text>
</comment>
<keyword evidence="1" id="KW-1015">Disulfide bond</keyword>
<evidence type="ECO:0000256" key="2">
    <source>
        <dbReference type="PROSITE-ProRule" id="PRU00059"/>
    </source>
</evidence>
<gene>
    <name evidence="4" type="ORF">BYL167_LOCUS62989</name>
</gene>
<dbReference type="InterPro" id="IPR000859">
    <property type="entry name" value="CUB_dom"/>
</dbReference>
<sequence length="362" mass="40503">EPIYVTLGIASPTRSFQICAGKQLIYFSYVYSLPEIKQNPLGESYTIECPNDYVVAIKTNVYGVTSSGQCEPHDAVKHCVVTTDPPFLCRQRCVYMYTGNEIVPLCNNTIASYHYVEYQCIPTKTSTVATNNPCSNDGSKTIIQINRNGRFQSYNYPNLMQMNCIYRLRTNPGYIMNIYALDISLNNYIPECKSNKITFIEDNETEGLDVCEQRTSSLVYSSCSNELDLRYQIADPSQNLSYGVELYIESQVHPFDWSCGEPLSTLTNPTNIRTTPTMPTQVTLPANTSFTGAFAEVQYSICYGATLIRSCPSGYTFMILDAYYGVKSLASNPCEYVQGDCGQEAMSTITQCQNDLSSCYLS</sequence>
<name>A0A8S3EWW9_9BILA</name>
<evidence type="ECO:0000256" key="1">
    <source>
        <dbReference type="ARBA" id="ARBA00023157"/>
    </source>
</evidence>
<organism evidence="4 5">
    <name type="scientific">Rotaria magnacalcarata</name>
    <dbReference type="NCBI Taxonomy" id="392030"/>
    <lineage>
        <taxon>Eukaryota</taxon>
        <taxon>Metazoa</taxon>
        <taxon>Spiralia</taxon>
        <taxon>Gnathifera</taxon>
        <taxon>Rotifera</taxon>
        <taxon>Eurotatoria</taxon>
        <taxon>Bdelloidea</taxon>
        <taxon>Philodinida</taxon>
        <taxon>Philodinidae</taxon>
        <taxon>Rotaria</taxon>
    </lineage>
</organism>
<dbReference type="SUPFAM" id="SSF49854">
    <property type="entry name" value="Spermadhesin, CUB domain"/>
    <property type="match status" value="1"/>
</dbReference>
<feature type="non-terminal residue" evidence="4">
    <location>
        <position position="1"/>
    </location>
</feature>
<evidence type="ECO:0000259" key="3">
    <source>
        <dbReference type="PROSITE" id="PS01180"/>
    </source>
</evidence>
<dbReference type="Pfam" id="PF00431">
    <property type="entry name" value="CUB"/>
    <property type="match status" value="1"/>
</dbReference>
<dbReference type="Proteomes" id="UP000681967">
    <property type="component" value="Unassembled WGS sequence"/>
</dbReference>
<dbReference type="InterPro" id="IPR035914">
    <property type="entry name" value="Sperma_CUB_dom_sf"/>
</dbReference>
<feature type="domain" description="CUB" evidence="3">
    <location>
        <begin position="134"/>
        <end position="251"/>
    </location>
</feature>
<dbReference type="Gene3D" id="2.60.120.290">
    <property type="entry name" value="Spermadhesin, CUB domain"/>
    <property type="match status" value="1"/>
</dbReference>
<dbReference type="AlphaFoldDB" id="A0A8S3EWW9"/>
<evidence type="ECO:0000313" key="5">
    <source>
        <dbReference type="Proteomes" id="UP000681967"/>
    </source>
</evidence>
<feature type="non-terminal residue" evidence="4">
    <location>
        <position position="362"/>
    </location>
</feature>
<proteinExistence type="predicted"/>
<dbReference type="EMBL" id="CAJOBH010235719">
    <property type="protein sequence ID" value="CAF5089790.1"/>
    <property type="molecule type" value="Genomic_DNA"/>
</dbReference>
<dbReference type="PROSITE" id="PS01180">
    <property type="entry name" value="CUB"/>
    <property type="match status" value="1"/>
</dbReference>
<accession>A0A8S3EWW9</accession>